<reference evidence="1 2" key="1">
    <citation type="submission" date="2016-10" db="EMBL/GenBank/DDBJ databases">
        <authorList>
            <person name="Varghese N."/>
            <person name="Submissions S."/>
        </authorList>
    </citation>
    <scope>NUCLEOTIDE SEQUENCE [LARGE SCALE GENOMIC DNA]</scope>
    <source>
        <strain evidence="1 2">FF3</strain>
    </source>
</reference>
<dbReference type="GeneID" id="80818392"/>
<keyword evidence="2" id="KW-1185">Reference proteome</keyword>
<organism evidence="1 2">
    <name type="scientific">Marinovum algicola</name>
    <dbReference type="NCBI Taxonomy" id="42444"/>
    <lineage>
        <taxon>Bacteria</taxon>
        <taxon>Pseudomonadati</taxon>
        <taxon>Pseudomonadota</taxon>
        <taxon>Alphaproteobacteria</taxon>
        <taxon>Rhodobacterales</taxon>
        <taxon>Roseobacteraceae</taxon>
        <taxon>Marinovum</taxon>
    </lineage>
</organism>
<dbReference type="Gene3D" id="1.20.58.300">
    <property type="entry name" value="FlgN-like"/>
    <property type="match status" value="1"/>
</dbReference>
<sequence>MADRDIAILDELNDLLETERAALLAGDIDAVGRVLDTKEKLLRDLAECAASDTEGLDEIRIKITRNQELIESAMKGIEAVAQRFAAIRKVRRSLETYDRSGRRKMIDISPGGRLEKRA</sequence>
<accession>A0A975WA40</accession>
<comment type="caution">
    <text evidence="1">The sequence shown here is derived from an EMBL/GenBank/DDBJ whole genome shotgun (WGS) entry which is preliminary data.</text>
</comment>
<dbReference type="SUPFAM" id="SSF140566">
    <property type="entry name" value="FlgN-like"/>
    <property type="match status" value="1"/>
</dbReference>
<dbReference type="InterPro" id="IPR036679">
    <property type="entry name" value="FlgN-like_sf"/>
</dbReference>
<evidence type="ECO:0000313" key="1">
    <source>
        <dbReference type="EMBL" id="SEJ48317.1"/>
    </source>
</evidence>
<evidence type="ECO:0008006" key="3">
    <source>
        <dbReference type="Google" id="ProtNLM"/>
    </source>
</evidence>
<dbReference type="AlphaFoldDB" id="A0A975WA40"/>
<dbReference type="RefSeq" id="WP_074836541.1">
    <property type="nucleotide sequence ID" value="NZ_CATLQZ010000002.1"/>
</dbReference>
<gene>
    <name evidence="1" type="ORF">SAMN04487940_106135</name>
</gene>
<proteinExistence type="predicted"/>
<name>A0A975WA40_9RHOB</name>
<dbReference type="Proteomes" id="UP000182932">
    <property type="component" value="Unassembled WGS sequence"/>
</dbReference>
<protein>
    <recommendedName>
        <fullName evidence="3">Flagellar biosynthesis protein FlgN</fullName>
    </recommendedName>
</protein>
<dbReference type="EMBL" id="FNYY01000006">
    <property type="protein sequence ID" value="SEJ48317.1"/>
    <property type="molecule type" value="Genomic_DNA"/>
</dbReference>
<evidence type="ECO:0000313" key="2">
    <source>
        <dbReference type="Proteomes" id="UP000182932"/>
    </source>
</evidence>
<dbReference type="GO" id="GO:0044780">
    <property type="term" value="P:bacterial-type flagellum assembly"/>
    <property type="evidence" value="ECO:0007669"/>
    <property type="project" value="InterPro"/>
</dbReference>